<evidence type="ECO:0000313" key="3">
    <source>
        <dbReference type="Proteomes" id="UP000199558"/>
    </source>
</evidence>
<dbReference type="Pfam" id="PF22564">
    <property type="entry name" value="HAAS"/>
    <property type="match status" value="1"/>
</dbReference>
<proteinExistence type="predicted"/>
<keyword evidence="3" id="KW-1185">Reference proteome</keyword>
<dbReference type="AlphaFoldDB" id="A0A1A9BF30"/>
<dbReference type="Proteomes" id="UP000199558">
    <property type="component" value="Unassembled WGS sequence"/>
</dbReference>
<name>A0A1A9BF30_9ACTN</name>
<dbReference type="STRING" id="946078.GA0070622_4530"/>
<feature type="transmembrane region" description="Helical" evidence="1">
    <location>
        <begin position="117"/>
        <end position="142"/>
    </location>
</feature>
<protein>
    <submittedName>
        <fullName evidence="2">Uncharacterized protein</fullName>
    </submittedName>
</protein>
<dbReference type="OrthoDB" id="3171769at2"/>
<dbReference type="EMBL" id="FLRH01000004">
    <property type="protein sequence ID" value="SBT67467.1"/>
    <property type="molecule type" value="Genomic_DNA"/>
</dbReference>
<feature type="transmembrane region" description="Helical" evidence="1">
    <location>
        <begin position="286"/>
        <end position="307"/>
    </location>
</feature>
<keyword evidence="1" id="KW-1133">Transmembrane helix</keyword>
<evidence type="ECO:0000256" key="1">
    <source>
        <dbReference type="SAM" id="Phobius"/>
    </source>
</evidence>
<sequence>MSSLTDRYLAATLRTVPAPRRAELAEELRASIADMIDDRTAGGQDHASAEREVLTEMGNPEQLAARYSDRTLQLIGPRYYLLWWRVLRMLLTWIPAIVGVVTGVVKATVGGEPGAAIGAGIASALQTAVQIAFWVTLSFAVLERTRTPLGLPEWTVDQLPEETHDRQISQPDSVASVVFLLGTVGVLVGQHFQHWASGDGSRLPVLDPALWSFWLPALIVVLLATVGLEIAKYRSGRWTWPLVAVNALLNLAFAAPVVWLLLTDRMLNPDLVERFAWLREGGADDVARIAVVVTVVIAVWDVIDSAVKAVRARR</sequence>
<dbReference type="NCBIfam" id="NF038403">
    <property type="entry name" value="perm_prefix_1"/>
    <property type="match status" value="1"/>
</dbReference>
<feature type="transmembrane region" description="Helical" evidence="1">
    <location>
        <begin position="213"/>
        <end position="231"/>
    </location>
</feature>
<feature type="transmembrane region" description="Helical" evidence="1">
    <location>
        <begin position="243"/>
        <end position="262"/>
    </location>
</feature>
<keyword evidence="1" id="KW-0472">Membrane</keyword>
<dbReference type="RefSeq" id="WP_091578196.1">
    <property type="nucleotide sequence ID" value="NZ_FLRH01000004.1"/>
</dbReference>
<evidence type="ECO:0000313" key="2">
    <source>
        <dbReference type="EMBL" id="SBT67467.1"/>
    </source>
</evidence>
<gene>
    <name evidence="2" type="ORF">GA0070622_4530</name>
</gene>
<feature type="transmembrane region" description="Helical" evidence="1">
    <location>
        <begin position="174"/>
        <end position="193"/>
    </location>
</feature>
<accession>A0A1A9BF30</accession>
<organism evidence="2 3">
    <name type="scientific">Micromonospora sediminicola</name>
    <dbReference type="NCBI Taxonomy" id="946078"/>
    <lineage>
        <taxon>Bacteria</taxon>
        <taxon>Bacillati</taxon>
        <taxon>Actinomycetota</taxon>
        <taxon>Actinomycetes</taxon>
        <taxon>Micromonosporales</taxon>
        <taxon>Micromonosporaceae</taxon>
        <taxon>Micromonospora</taxon>
    </lineage>
</organism>
<dbReference type="InterPro" id="IPR047928">
    <property type="entry name" value="Perm_prefix_1"/>
</dbReference>
<keyword evidence="1" id="KW-0812">Transmembrane</keyword>
<feature type="transmembrane region" description="Helical" evidence="1">
    <location>
        <begin position="86"/>
        <end position="105"/>
    </location>
</feature>
<reference evidence="3" key="1">
    <citation type="submission" date="2016-06" db="EMBL/GenBank/DDBJ databases">
        <authorList>
            <person name="Varghese N."/>
            <person name="Submissions Spin"/>
        </authorList>
    </citation>
    <scope>NUCLEOTIDE SEQUENCE [LARGE SCALE GENOMIC DNA]</scope>
    <source>
        <strain evidence="3">DSM 45794</strain>
    </source>
</reference>